<sequence>MALSTASPSGKTPAWWKKVDNVPSPSQAKPPAARIMDLPGELRNMLFETLANDMDHIVIRNGKIVPHPFAQVNQQARQEFGWIFNSLPRGQKKLLRPYRVTVQVNDYDLKSAVDALARCAIGPATEFEIQVRVTKQLSRCDWEKIWPWIEYCDELMPREGFQGAKIRSNYTVQLELSACNPYAASQELYMEVMPYWNGHSFDELHEHNAMVKSLMGMLPSCDSEPCKFAEEEC</sequence>
<feature type="region of interest" description="Disordered" evidence="1">
    <location>
        <begin position="1"/>
        <end position="32"/>
    </location>
</feature>
<organism evidence="2 3">
    <name type="scientific">Pseudocercospora fijiensis (strain CIRAD86)</name>
    <name type="common">Black leaf streak disease fungus</name>
    <name type="synonym">Mycosphaerella fijiensis</name>
    <dbReference type="NCBI Taxonomy" id="383855"/>
    <lineage>
        <taxon>Eukaryota</taxon>
        <taxon>Fungi</taxon>
        <taxon>Dikarya</taxon>
        <taxon>Ascomycota</taxon>
        <taxon>Pezizomycotina</taxon>
        <taxon>Dothideomycetes</taxon>
        <taxon>Dothideomycetidae</taxon>
        <taxon>Mycosphaerellales</taxon>
        <taxon>Mycosphaerellaceae</taxon>
        <taxon>Pseudocercospora</taxon>
    </lineage>
</organism>
<reference evidence="2 3" key="1">
    <citation type="journal article" date="2012" name="PLoS Pathog.">
        <title>Diverse lifestyles and strategies of plant pathogenesis encoded in the genomes of eighteen Dothideomycetes fungi.</title>
        <authorList>
            <person name="Ohm R.A."/>
            <person name="Feau N."/>
            <person name="Henrissat B."/>
            <person name="Schoch C.L."/>
            <person name="Horwitz B.A."/>
            <person name="Barry K.W."/>
            <person name="Condon B.J."/>
            <person name="Copeland A.C."/>
            <person name="Dhillon B."/>
            <person name="Glaser F."/>
            <person name="Hesse C.N."/>
            <person name="Kosti I."/>
            <person name="LaButti K."/>
            <person name="Lindquist E.A."/>
            <person name="Lucas S."/>
            <person name="Salamov A.A."/>
            <person name="Bradshaw R.E."/>
            <person name="Ciuffetti L."/>
            <person name="Hamelin R.C."/>
            <person name="Kema G.H.J."/>
            <person name="Lawrence C."/>
            <person name="Scott J.A."/>
            <person name="Spatafora J.W."/>
            <person name="Turgeon B.G."/>
            <person name="de Wit P.J.G.M."/>
            <person name="Zhong S."/>
            <person name="Goodwin S.B."/>
            <person name="Grigoriev I.V."/>
        </authorList>
    </citation>
    <scope>NUCLEOTIDE SEQUENCE [LARGE SCALE GENOMIC DNA]</scope>
    <source>
        <strain evidence="2 3">CIRAD86</strain>
    </source>
</reference>
<dbReference type="EMBL" id="KB446555">
    <property type="protein sequence ID" value="EME89111.1"/>
    <property type="molecule type" value="Genomic_DNA"/>
</dbReference>
<dbReference type="OrthoDB" id="4133832at2759"/>
<dbReference type="RefSeq" id="XP_007921871.1">
    <property type="nucleotide sequence ID" value="XM_007923680.1"/>
</dbReference>
<dbReference type="AlphaFoldDB" id="N1QAV9"/>
<evidence type="ECO:0000313" key="2">
    <source>
        <dbReference type="EMBL" id="EME89111.1"/>
    </source>
</evidence>
<keyword evidence="3" id="KW-1185">Reference proteome</keyword>
<dbReference type="VEuPathDB" id="FungiDB:MYCFIDRAFT_193106"/>
<evidence type="ECO:0000313" key="3">
    <source>
        <dbReference type="Proteomes" id="UP000016932"/>
    </source>
</evidence>
<gene>
    <name evidence="2" type="ORF">MYCFIDRAFT_193106</name>
</gene>
<dbReference type="GeneID" id="19335315"/>
<accession>N1QAV9</accession>
<evidence type="ECO:0000256" key="1">
    <source>
        <dbReference type="SAM" id="MobiDB-lite"/>
    </source>
</evidence>
<proteinExistence type="predicted"/>
<protein>
    <submittedName>
        <fullName evidence="2">Uncharacterized protein</fullName>
    </submittedName>
</protein>
<name>N1QAV9_PSEFD</name>
<dbReference type="HOGENOM" id="CLU_1190323_0_0_1"/>
<dbReference type="Proteomes" id="UP000016932">
    <property type="component" value="Unassembled WGS sequence"/>
</dbReference>
<dbReference type="KEGG" id="pfj:MYCFIDRAFT_193106"/>
<dbReference type="eggNOG" id="ENOG502TGWH">
    <property type="taxonomic scope" value="Eukaryota"/>
</dbReference>
<feature type="compositionally biased region" description="Polar residues" evidence="1">
    <location>
        <begin position="1"/>
        <end position="10"/>
    </location>
</feature>